<dbReference type="AlphaFoldDB" id="A0A9W4GU58"/>
<gene>
    <name evidence="2" type="ORF">SCOCK_50258</name>
</gene>
<keyword evidence="3" id="KW-1185">Reference proteome</keyword>
<accession>A0A9W4GU58</accession>
<dbReference type="Proteomes" id="UP001152519">
    <property type="component" value="Unassembled WGS sequence"/>
</dbReference>
<name>A0A9W4GU58_9ACTN</name>
<protein>
    <submittedName>
        <fullName evidence="2">Uncharacterized protein</fullName>
    </submittedName>
</protein>
<evidence type="ECO:0000313" key="3">
    <source>
        <dbReference type="Proteomes" id="UP001152519"/>
    </source>
</evidence>
<evidence type="ECO:0000256" key="1">
    <source>
        <dbReference type="SAM" id="MobiDB-lite"/>
    </source>
</evidence>
<organism evidence="2 3">
    <name type="scientific">Actinacidiphila cocklensis</name>
    <dbReference type="NCBI Taxonomy" id="887465"/>
    <lineage>
        <taxon>Bacteria</taxon>
        <taxon>Bacillati</taxon>
        <taxon>Actinomycetota</taxon>
        <taxon>Actinomycetes</taxon>
        <taxon>Kitasatosporales</taxon>
        <taxon>Streptomycetaceae</taxon>
        <taxon>Actinacidiphila</taxon>
    </lineage>
</organism>
<dbReference type="EMBL" id="CAJSLV010000081">
    <property type="protein sequence ID" value="CAG6397209.1"/>
    <property type="molecule type" value="Genomic_DNA"/>
</dbReference>
<feature type="compositionally biased region" description="Basic residues" evidence="1">
    <location>
        <begin position="117"/>
        <end position="133"/>
    </location>
</feature>
<reference evidence="2" key="1">
    <citation type="submission" date="2021-05" db="EMBL/GenBank/DDBJ databases">
        <authorList>
            <person name="Arsene-Ploetze F."/>
        </authorList>
    </citation>
    <scope>NUCLEOTIDE SEQUENCE</scope>
    <source>
        <strain evidence="2">DSM 42138</strain>
    </source>
</reference>
<evidence type="ECO:0000313" key="2">
    <source>
        <dbReference type="EMBL" id="CAG6397209.1"/>
    </source>
</evidence>
<sequence>MVPVDADHDLPYAAVVRPADRNECHRAVRARRDAQGDGSEPQPGEPAAPPRRDHHELRPAAYIVEHLFWDTCELPPHHIETRVQVRHLRNRLLHEPHSRRLAHVCLRRTAEHGTVAGHHHHHTQRVPTRHSLARRPVQSCQTRVRPVGPSHHIARHCVPPPASRISPVVSAPRVLPSHTRRSRPVGPTG</sequence>
<feature type="region of interest" description="Disordered" evidence="1">
    <location>
        <begin position="29"/>
        <end position="53"/>
    </location>
</feature>
<proteinExistence type="predicted"/>
<comment type="caution">
    <text evidence="2">The sequence shown here is derived from an EMBL/GenBank/DDBJ whole genome shotgun (WGS) entry which is preliminary data.</text>
</comment>
<feature type="region of interest" description="Disordered" evidence="1">
    <location>
        <begin position="114"/>
        <end position="189"/>
    </location>
</feature>